<dbReference type="GO" id="GO:0004527">
    <property type="term" value="F:exonuclease activity"/>
    <property type="evidence" value="ECO:0007669"/>
    <property type="project" value="UniProtKB-KW"/>
</dbReference>
<evidence type="ECO:0000313" key="3">
    <source>
        <dbReference type="EMBL" id="REF31436.1"/>
    </source>
</evidence>
<reference evidence="3 4" key="1">
    <citation type="submission" date="2018-08" db="EMBL/GenBank/DDBJ databases">
        <title>Sequencing the genomes of 1000 actinobacteria strains.</title>
        <authorList>
            <person name="Klenk H.-P."/>
        </authorList>
    </citation>
    <scope>NUCLEOTIDE SEQUENCE [LARGE SCALE GENOMIC DNA]</scope>
    <source>
        <strain evidence="3 4">DSM 22967</strain>
    </source>
</reference>
<dbReference type="AlphaFoldDB" id="A0A3D9UQA0"/>
<dbReference type="FunFam" id="3.30.420.10:FF:000045">
    <property type="entry name" value="3'-5' exonuclease DinG"/>
    <property type="match status" value="1"/>
</dbReference>
<dbReference type="EMBL" id="QTUA01000001">
    <property type="protein sequence ID" value="REF31436.1"/>
    <property type="molecule type" value="Genomic_DNA"/>
</dbReference>
<dbReference type="PANTHER" id="PTHR30562">
    <property type="entry name" value="UVRC/OXIDOREDUCTASE"/>
    <property type="match status" value="1"/>
</dbReference>
<dbReference type="CDD" id="cd10434">
    <property type="entry name" value="GIY-YIG_UvrC_Cho"/>
    <property type="match status" value="1"/>
</dbReference>
<dbReference type="InterPro" id="IPR006054">
    <property type="entry name" value="DnaQ"/>
</dbReference>
<dbReference type="NCBIfam" id="NF005905">
    <property type="entry name" value="PRK07883.1-3"/>
    <property type="match status" value="1"/>
</dbReference>
<dbReference type="GO" id="GO:0003887">
    <property type="term" value="F:DNA-directed DNA polymerase activity"/>
    <property type="evidence" value="ECO:0007669"/>
    <property type="project" value="InterPro"/>
</dbReference>
<name>A0A3D9UQA0_9MICO</name>
<dbReference type="SMART" id="SM00465">
    <property type="entry name" value="GIYc"/>
    <property type="match status" value="1"/>
</dbReference>
<organism evidence="3 4">
    <name type="scientific">Calidifontibacter indicus</name>
    <dbReference type="NCBI Taxonomy" id="419650"/>
    <lineage>
        <taxon>Bacteria</taxon>
        <taxon>Bacillati</taxon>
        <taxon>Actinomycetota</taxon>
        <taxon>Actinomycetes</taxon>
        <taxon>Micrococcales</taxon>
        <taxon>Dermacoccaceae</taxon>
        <taxon>Calidifontibacter</taxon>
    </lineage>
</organism>
<dbReference type="PROSITE" id="PS50164">
    <property type="entry name" value="GIY_YIG"/>
    <property type="match status" value="1"/>
</dbReference>
<proteinExistence type="predicted"/>
<dbReference type="SUPFAM" id="SSF53098">
    <property type="entry name" value="Ribonuclease H-like"/>
    <property type="match status" value="1"/>
</dbReference>
<dbReference type="NCBIfam" id="NF005907">
    <property type="entry name" value="PRK07883.1-5"/>
    <property type="match status" value="1"/>
</dbReference>
<dbReference type="PANTHER" id="PTHR30562:SF1">
    <property type="entry name" value="UVRABC SYSTEM PROTEIN C"/>
    <property type="match status" value="1"/>
</dbReference>
<dbReference type="GO" id="GO:0006289">
    <property type="term" value="P:nucleotide-excision repair"/>
    <property type="evidence" value="ECO:0007669"/>
    <property type="project" value="InterPro"/>
</dbReference>
<dbReference type="Pfam" id="PF00929">
    <property type="entry name" value="RNase_T"/>
    <property type="match status" value="1"/>
</dbReference>
<dbReference type="Gene3D" id="3.40.1440.10">
    <property type="entry name" value="GIY-YIG endonuclease"/>
    <property type="match status" value="1"/>
</dbReference>
<keyword evidence="1" id="KW-0378">Hydrolase</keyword>
<keyword evidence="4" id="KW-1185">Reference proteome</keyword>
<dbReference type="SMART" id="SM00479">
    <property type="entry name" value="EXOIII"/>
    <property type="match status" value="1"/>
</dbReference>
<protein>
    <submittedName>
        <fullName evidence="3">DNA polymerase-3 subunit epsilon</fullName>
    </submittedName>
</protein>
<dbReference type="InterPro" id="IPR050066">
    <property type="entry name" value="UvrABC_protein_C"/>
</dbReference>
<accession>A0A3D9UQA0</accession>
<dbReference type="Proteomes" id="UP000256253">
    <property type="component" value="Unassembled WGS sequence"/>
</dbReference>
<dbReference type="InterPro" id="IPR012337">
    <property type="entry name" value="RNaseH-like_sf"/>
</dbReference>
<dbReference type="InterPro" id="IPR035901">
    <property type="entry name" value="GIY-YIG_endonuc_sf"/>
</dbReference>
<sequence>MPAPNVRDMHTTPVAVQGTLDDLGTPLSEVTFVVLDLETTGGKPAGSNITEIGAVKVRGGVVLGEFQTLVRPGEPIPAFVSVLTGISNAMVASAPRIDRVLGSFLEFLGEGVVVAHNAPYDVGFLKAACRETGEQWPRPAVVDTAHLARQLVTADEAPNRKLGTLASLFGTTTTPDHRALHDARATVDVLHALIDRVGNLGVHSLEELQTYSKRVTPGQRRKRVLADDLPSAPGVYVFKDANGQALYVGTSVDIRKRVRSYFTESEKRARMRDMVRLAEEVTPVVCQTALEAQVRELRLIAEHKPRFNRRSRYPERAVWLKLTDEAFPRLSVVSSVRDDSPGYVGPFGSKAAAELAMTALHDVLPLRRCTKRLSRKGDSTACALFDLGKCGAPCIGQQSVDDYAAIADEARSMLTADARPVVDALLDRMNALGAQGRYEDAAAVRDRLLAFVRGAARAQRLDPLARTPEVVAARPGALGGWEVVCIRYGRFAGTTLTPRGADPMPYIAALRETAEVVAAPVAPAPAALTEETERVLHWLEQPGVRIVHTEGVWVCPVNGAGGSRNRLERLMDAGSGGGARVAG</sequence>
<dbReference type="SUPFAM" id="SSF82771">
    <property type="entry name" value="GIY-YIG endonuclease"/>
    <property type="match status" value="1"/>
</dbReference>
<dbReference type="NCBIfam" id="TIGR00573">
    <property type="entry name" value="dnaq"/>
    <property type="match status" value="1"/>
</dbReference>
<evidence type="ECO:0000259" key="2">
    <source>
        <dbReference type="PROSITE" id="PS50164"/>
    </source>
</evidence>
<dbReference type="GO" id="GO:0003677">
    <property type="term" value="F:DNA binding"/>
    <property type="evidence" value="ECO:0007669"/>
    <property type="project" value="InterPro"/>
</dbReference>
<evidence type="ECO:0000313" key="4">
    <source>
        <dbReference type="Proteomes" id="UP000256253"/>
    </source>
</evidence>
<dbReference type="GO" id="GO:0006260">
    <property type="term" value="P:DNA replication"/>
    <property type="evidence" value="ECO:0007669"/>
    <property type="project" value="InterPro"/>
</dbReference>
<keyword evidence="1" id="KW-0269">Exonuclease</keyword>
<dbReference type="InterPro" id="IPR000305">
    <property type="entry name" value="GIY-YIG_endonuc"/>
</dbReference>
<comment type="caution">
    <text evidence="3">The sequence shown here is derived from an EMBL/GenBank/DDBJ whole genome shotgun (WGS) entry which is preliminary data.</text>
</comment>
<dbReference type="InterPro" id="IPR047296">
    <property type="entry name" value="GIY-YIG_UvrC_Cho"/>
</dbReference>
<gene>
    <name evidence="3" type="ORF">DFJ65_2503</name>
</gene>
<dbReference type="InterPro" id="IPR013520">
    <property type="entry name" value="Ribonucl_H"/>
</dbReference>
<dbReference type="GO" id="GO:0009380">
    <property type="term" value="C:excinuclease repair complex"/>
    <property type="evidence" value="ECO:0007669"/>
    <property type="project" value="TreeGrafter"/>
</dbReference>
<evidence type="ECO:0000256" key="1">
    <source>
        <dbReference type="ARBA" id="ARBA00022839"/>
    </source>
</evidence>
<dbReference type="Gene3D" id="3.30.420.10">
    <property type="entry name" value="Ribonuclease H-like superfamily/Ribonuclease H"/>
    <property type="match status" value="1"/>
</dbReference>
<dbReference type="InterPro" id="IPR036397">
    <property type="entry name" value="RNaseH_sf"/>
</dbReference>
<dbReference type="CDD" id="cd06127">
    <property type="entry name" value="DEDDh"/>
    <property type="match status" value="1"/>
</dbReference>
<feature type="domain" description="GIY-YIG" evidence="2">
    <location>
        <begin position="231"/>
        <end position="309"/>
    </location>
</feature>
<dbReference type="Pfam" id="PF01541">
    <property type="entry name" value="GIY-YIG"/>
    <property type="match status" value="1"/>
</dbReference>
<keyword evidence="1" id="KW-0540">Nuclease</keyword>